<dbReference type="GO" id="GO:0003676">
    <property type="term" value="F:nucleic acid binding"/>
    <property type="evidence" value="ECO:0007669"/>
    <property type="project" value="InterPro"/>
</dbReference>
<evidence type="ECO:0000313" key="2">
    <source>
        <dbReference type="Proteomes" id="UP000078046"/>
    </source>
</evidence>
<proteinExistence type="predicted"/>
<protein>
    <submittedName>
        <fullName evidence="1">Uncharacterized protein</fullName>
    </submittedName>
</protein>
<accession>A0A177B2K0</accession>
<name>A0A177B2K0_9BILA</name>
<dbReference type="Proteomes" id="UP000078046">
    <property type="component" value="Unassembled WGS sequence"/>
</dbReference>
<dbReference type="Gene3D" id="3.30.420.10">
    <property type="entry name" value="Ribonuclease H-like superfamily/Ribonuclease H"/>
    <property type="match status" value="1"/>
</dbReference>
<comment type="caution">
    <text evidence="1">The sequence shown here is derived from an EMBL/GenBank/DDBJ whole genome shotgun (WGS) entry which is preliminary data.</text>
</comment>
<reference evidence="1 2" key="1">
    <citation type="submission" date="2016-04" db="EMBL/GenBank/DDBJ databases">
        <title>The genome of Intoshia linei affirms orthonectids as highly simplified spiralians.</title>
        <authorList>
            <person name="Mikhailov K.V."/>
            <person name="Slusarev G.S."/>
            <person name="Nikitin M.A."/>
            <person name="Logacheva M.D."/>
            <person name="Penin A."/>
            <person name="Aleoshin V."/>
            <person name="Panchin Y.V."/>
        </authorList>
    </citation>
    <scope>NUCLEOTIDE SEQUENCE [LARGE SCALE GENOMIC DNA]</scope>
    <source>
        <strain evidence="1">Intl2013</strain>
        <tissue evidence="1">Whole animal</tissue>
    </source>
</reference>
<dbReference type="AlphaFoldDB" id="A0A177B2K0"/>
<dbReference type="EMBL" id="LWCA01000564">
    <property type="protein sequence ID" value="OAF67833.1"/>
    <property type="molecule type" value="Genomic_DNA"/>
</dbReference>
<sequence>MIRTIRDKIKVNCNSEVNDWDEQFSMILVSIRNSPTEKNKMSPAEILFHKKIHLPIHNLNGALTKFNKKKLIKNKYNEKMKYYYAKKALKRESSFVKNFEINNPLVNKIQLRFRLRKNLKYPKYLDDYQIPFPKEGSSNNITNITAEPVNKLNPRKPIRQHHSIVK</sequence>
<organism evidence="1 2">
    <name type="scientific">Intoshia linei</name>
    <dbReference type="NCBI Taxonomy" id="1819745"/>
    <lineage>
        <taxon>Eukaryota</taxon>
        <taxon>Metazoa</taxon>
        <taxon>Spiralia</taxon>
        <taxon>Lophotrochozoa</taxon>
        <taxon>Mesozoa</taxon>
        <taxon>Orthonectida</taxon>
        <taxon>Rhopaluridae</taxon>
        <taxon>Intoshia</taxon>
    </lineage>
</organism>
<dbReference type="InterPro" id="IPR036397">
    <property type="entry name" value="RNaseH_sf"/>
</dbReference>
<keyword evidence="2" id="KW-1185">Reference proteome</keyword>
<gene>
    <name evidence="1" type="ORF">A3Q56_04432</name>
</gene>
<evidence type="ECO:0000313" key="1">
    <source>
        <dbReference type="EMBL" id="OAF67833.1"/>
    </source>
</evidence>